<dbReference type="SUPFAM" id="SSF53474">
    <property type="entry name" value="alpha/beta-Hydrolases"/>
    <property type="match status" value="1"/>
</dbReference>
<dbReference type="PROSITE" id="PS00122">
    <property type="entry name" value="CARBOXYLESTERASE_B_1"/>
    <property type="match status" value="1"/>
</dbReference>
<evidence type="ECO:0000313" key="5">
    <source>
        <dbReference type="EMBL" id="OAT16858.1"/>
    </source>
</evidence>
<evidence type="ECO:0000313" key="6">
    <source>
        <dbReference type="Proteomes" id="UP000078504"/>
    </source>
</evidence>
<dbReference type="RefSeq" id="WP_083962992.1">
    <property type="nucleotide sequence ID" value="NZ_LXEP01000045.1"/>
</dbReference>
<dbReference type="InterPro" id="IPR029058">
    <property type="entry name" value="AB_hydrolase_fold"/>
</dbReference>
<accession>A0A1B7HML5</accession>
<feature type="domain" description="Carboxylesterase type B" evidence="4">
    <location>
        <begin position="32"/>
        <end position="494"/>
    </location>
</feature>
<organism evidence="5 6">
    <name type="scientific">Buttiauxella gaviniae ATCC 51604</name>
    <dbReference type="NCBI Taxonomy" id="1354253"/>
    <lineage>
        <taxon>Bacteria</taxon>
        <taxon>Pseudomonadati</taxon>
        <taxon>Pseudomonadota</taxon>
        <taxon>Gammaproteobacteria</taxon>
        <taxon>Enterobacterales</taxon>
        <taxon>Enterobacteriaceae</taxon>
        <taxon>Buttiauxella</taxon>
    </lineage>
</organism>
<evidence type="ECO:0000256" key="3">
    <source>
        <dbReference type="RuleBase" id="RU361235"/>
    </source>
</evidence>
<dbReference type="AlphaFoldDB" id="A0A1B7HML5"/>
<keyword evidence="3" id="KW-0732">Signal</keyword>
<dbReference type="EMBL" id="LXEP01000045">
    <property type="protein sequence ID" value="OAT16858.1"/>
    <property type="molecule type" value="Genomic_DNA"/>
</dbReference>
<name>A0A1B7HML5_9ENTR</name>
<dbReference type="EC" id="3.1.1.-" evidence="3"/>
<evidence type="ECO:0000256" key="1">
    <source>
        <dbReference type="ARBA" id="ARBA00005964"/>
    </source>
</evidence>
<dbReference type="GO" id="GO:0016787">
    <property type="term" value="F:hydrolase activity"/>
    <property type="evidence" value="ECO:0007669"/>
    <property type="project" value="UniProtKB-KW"/>
</dbReference>
<comment type="similarity">
    <text evidence="1 3">Belongs to the type-B carboxylesterase/lipase family.</text>
</comment>
<keyword evidence="2 3" id="KW-0378">Hydrolase</keyword>
<dbReference type="InterPro" id="IPR002018">
    <property type="entry name" value="CarbesteraseB"/>
</dbReference>
<dbReference type="Pfam" id="PF00135">
    <property type="entry name" value="COesterase"/>
    <property type="match status" value="1"/>
</dbReference>
<protein>
    <recommendedName>
        <fullName evidence="3">Carboxylic ester hydrolase</fullName>
        <ecNumber evidence="3">3.1.1.-</ecNumber>
    </recommendedName>
</protein>
<sequence>MKLLLLSGLIACAAFVPVRFATADTDTEEVREEVRTRSGVIRGVDRDEHGVLAFKGVPYAEPPVGELRWHAPVPHKAWDGVRDAHLPGNRCLSALEKDPVPGAPRNEDCLTLNIWTTSKKTSDKQPVMVWLHGGGFQFGSGSDPTIDGTKLAEKGVVLVTLNYRLGVLGFMAHPELDAEGASGNYGLQDQIAALRWVKDNIASFGGDPDNVTLFGESAGAMSVGILMMSPPAKGLFHKAIGQSGAFWDGKYGPLESFEESRLRGQAYMQKMGAKSISELRSMPADALNNAALWNFDKNPIVTAFSPNVDHFVVPEFPAAVFARGEQMKIPLLAGWQEAEYYPFKAFSLPHANAQEFRDAAQRMFGKERLAEFLKLYPASTDAEANTSAENLTSDFTISEQTWQWLELQSKSGEPVYGYEFTYTSPYVAIASHITDVPFVFGTLTPQHVIGSRVPAAAPDYAFSDLLMNYWTNFAKKSDPNGPGLPHWPVYDEKGLIQVLGKTTEPKGVAQLERFRFLSSFRVDGVFPMRWRTDVQ</sequence>
<dbReference type="InterPro" id="IPR019826">
    <property type="entry name" value="Carboxylesterase_B_AS"/>
</dbReference>
<dbReference type="PATRIC" id="fig|1354253.4.peg.4598"/>
<proteinExistence type="inferred from homology"/>
<feature type="chain" id="PRO_5008447540" description="Carboxylic ester hydrolase" evidence="3">
    <location>
        <begin position="24"/>
        <end position="535"/>
    </location>
</feature>
<reference evidence="5 6" key="1">
    <citation type="submission" date="2016-04" db="EMBL/GenBank/DDBJ databases">
        <title>ATOL: Assembling a taxonomically balanced genome-scale reconstruction of the evolutionary history of the Enterobacteriaceae.</title>
        <authorList>
            <person name="Plunkett G.III."/>
            <person name="Neeno-Eckwall E.C."/>
            <person name="Glasner J.D."/>
            <person name="Perna N.T."/>
        </authorList>
    </citation>
    <scope>NUCLEOTIDE SEQUENCE [LARGE SCALE GENOMIC DNA]</scope>
    <source>
        <strain evidence="5 6">ATCC 51604</strain>
    </source>
</reference>
<dbReference type="InterPro" id="IPR050309">
    <property type="entry name" value="Type-B_Carboxylest/Lipase"/>
</dbReference>
<dbReference type="Gene3D" id="3.40.50.1820">
    <property type="entry name" value="alpha/beta hydrolase"/>
    <property type="match status" value="1"/>
</dbReference>
<dbReference type="Proteomes" id="UP000078504">
    <property type="component" value="Unassembled WGS sequence"/>
</dbReference>
<gene>
    <name evidence="5" type="ORF">M977_04477</name>
</gene>
<evidence type="ECO:0000259" key="4">
    <source>
        <dbReference type="Pfam" id="PF00135"/>
    </source>
</evidence>
<feature type="signal peptide" evidence="3">
    <location>
        <begin position="1"/>
        <end position="23"/>
    </location>
</feature>
<dbReference type="PANTHER" id="PTHR11559">
    <property type="entry name" value="CARBOXYLESTERASE"/>
    <property type="match status" value="1"/>
</dbReference>
<evidence type="ECO:0000256" key="2">
    <source>
        <dbReference type="ARBA" id="ARBA00022801"/>
    </source>
</evidence>
<comment type="caution">
    <text evidence="5">The sequence shown here is derived from an EMBL/GenBank/DDBJ whole genome shotgun (WGS) entry which is preliminary data.</text>
</comment>